<sequence>MGVGEWFQGFCGNIRIGANERGSFAYRTGRIVGQLNADLRSLASKTSYRFYVGSYGRSTAIPSVSDVDLLYELPAVLYERFDKYQGNGQSALLAHVRTSIQQTYPTSKIGGDGQVVVIAFNDGVTFEVLPAFLNKADGYTFADSNGGGSWRTCQPKQEMAAFSTRNSACNGNLVELARMTRAWRDQNNVPMSGMLIDTLAYQFIGAWQYRDKSYVYYDWMTRDFFEFLAGQNTTQTYWSAPGSGSRVYGSGFQYKARQGELRTREAIDNQQHKYDYTAKQIYRGLYGSAFPS</sequence>
<proteinExistence type="predicted"/>
<dbReference type="InterPro" id="IPR006116">
    <property type="entry name" value="NT_2-5OAS_ClassI-CCAase"/>
</dbReference>
<evidence type="ECO:0000256" key="1">
    <source>
        <dbReference type="ARBA" id="ARBA00023118"/>
    </source>
</evidence>
<dbReference type="Pfam" id="PF18144">
    <property type="entry name" value="SMODS"/>
    <property type="match status" value="1"/>
</dbReference>
<dbReference type="Proteomes" id="UP001589834">
    <property type="component" value="Unassembled WGS sequence"/>
</dbReference>
<protein>
    <submittedName>
        <fullName evidence="2">Nucleotidyltransferase</fullName>
    </submittedName>
</protein>
<dbReference type="SUPFAM" id="SSF81301">
    <property type="entry name" value="Nucleotidyltransferase"/>
    <property type="match status" value="1"/>
</dbReference>
<dbReference type="EMBL" id="JBHLTN010000014">
    <property type="protein sequence ID" value="MFC0592500.1"/>
    <property type="molecule type" value="Genomic_DNA"/>
</dbReference>
<accession>A0ABV6PRP0</accession>
<organism evidence="2 3">
    <name type="scientific">Ottowia pentelensis</name>
    <dbReference type="NCBI Taxonomy" id="511108"/>
    <lineage>
        <taxon>Bacteria</taxon>
        <taxon>Pseudomonadati</taxon>
        <taxon>Pseudomonadota</taxon>
        <taxon>Betaproteobacteria</taxon>
        <taxon>Burkholderiales</taxon>
        <taxon>Comamonadaceae</taxon>
        <taxon>Ottowia</taxon>
    </lineage>
</organism>
<gene>
    <name evidence="2" type="ORF">ACFFGG_08025</name>
</gene>
<comment type="caution">
    <text evidence="2">The sequence shown here is derived from an EMBL/GenBank/DDBJ whole genome shotgun (WGS) entry which is preliminary data.</text>
</comment>
<name>A0ABV6PRP0_9BURK</name>
<keyword evidence="3" id="KW-1185">Reference proteome</keyword>
<evidence type="ECO:0000313" key="2">
    <source>
        <dbReference type="EMBL" id="MFC0592500.1"/>
    </source>
</evidence>
<reference evidence="2 3" key="1">
    <citation type="submission" date="2024-09" db="EMBL/GenBank/DDBJ databases">
        <authorList>
            <person name="Sun Q."/>
            <person name="Mori K."/>
        </authorList>
    </citation>
    <scope>NUCLEOTIDE SEQUENCE [LARGE SCALE GENOMIC DNA]</scope>
    <source>
        <strain evidence="2 3">NCAIM B.02336</strain>
    </source>
</reference>
<keyword evidence="1" id="KW-0051">Antiviral defense</keyword>
<dbReference type="CDD" id="cd05400">
    <property type="entry name" value="NT_2-5OAS_ClassI-CCAase"/>
    <property type="match status" value="1"/>
</dbReference>
<evidence type="ECO:0000313" key="3">
    <source>
        <dbReference type="Proteomes" id="UP001589834"/>
    </source>
</evidence>
<dbReference type="InterPro" id="IPR043519">
    <property type="entry name" value="NT_sf"/>
</dbReference>
<dbReference type="RefSeq" id="WP_377481906.1">
    <property type="nucleotide sequence ID" value="NZ_JBHLTN010000014.1"/>
</dbReference>